<dbReference type="PANTHER" id="PTHR16515:SF66">
    <property type="entry name" value="C2H2-TYPE DOMAIN-CONTAINING PROTEIN"/>
    <property type="match status" value="1"/>
</dbReference>
<dbReference type="PROSITE" id="PS50157">
    <property type="entry name" value="ZINC_FINGER_C2H2_2"/>
    <property type="match status" value="7"/>
</dbReference>
<feature type="compositionally biased region" description="Polar residues" evidence="9">
    <location>
        <begin position="196"/>
        <end position="205"/>
    </location>
</feature>
<evidence type="ECO:0000256" key="8">
    <source>
        <dbReference type="PROSITE-ProRule" id="PRU00042"/>
    </source>
</evidence>
<feature type="region of interest" description="Disordered" evidence="9">
    <location>
        <begin position="195"/>
        <end position="235"/>
    </location>
</feature>
<comment type="similarity">
    <text evidence="2">Belongs to the histone deacetylase HD2 family.</text>
</comment>
<feature type="domain" description="C2H2-type" evidence="10">
    <location>
        <begin position="836"/>
        <end position="864"/>
    </location>
</feature>
<reference evidence="11 12" key="1">
    <citation type="journal article" date="2017" name="PLoS Biol.">
        <title>The sea cucumber genome provides insights into morphological evolution and visceral regeneration.</title>
        <authorList>
            <person name="Zhang X."/>
            <person name="Sun L."/>
            <person name="Yuan J."/>
            <person name="Sun Y."/>
            <person name="Gao Y."/>
            <person name="Zhang L."/>
            <person name="Li S."/>
            <person name="Dai H."/>
            <person name="Hamel J.F."/>
            <person name="Liu C."/>
            <person name="Yu Y."/>
            <person name="Liu S."/>
            <person name="Lin W."/>
            <person name="Guo K."/>
            <person name="Jin S."/>
            <person name="Xu P."/>
            <person name="Storey K.B."/>
            <person name="Huan P."/>
            <person name="Zhang T."/>
            <person name="Zhou Y."/>
            <person name="Zhang J."/>
            <person name="Lin C."/>
            <person name="Li X."/>
            <person name="Xing L."/>
            <person name="Huo D."/>
            <person name="Sun M."/>
            <person name="Wang L."/>
            <person name="Mercier A."/>
            <person name="Li F."/>
            <person name="Yang H."/>
            <person name="Xiang J."/>
        </authorList>
    </citation>
    <scope>NUCLEOTIDE SEQUENCE [LARGE SCALE GENOMIC DNA]</scope>
    <source>
        <strain evidence="11">Shaxun</strain>
        <tissue evidence="11">Muscle</tissue>
    </source>
</reference>
<evidence type="ECO:0000256" key="9">
    <source>
        <dbReference type="SAM" id="MobiDB-lite"/>
    </source>
</evidence>
<feature type="compositionally biased region" description="Polar residues" evidence="9">
    <location>
        <begin position="763"/>
        <end position="773"/>
    </location>
</feature>
<sequence length="864" mass="96695">MIWGITLKPGEVWTKTVDCEEYLTLASLDCRQRKNNGELNPSASLIVLIKGEEHLLCTLEKGSVLQQKLDLQLTEAVTFMVEGTGIVYITGYSTVQSPQPYHESPSICHNDSTAEDSQRQGNNKLLKEQPVTSVKNEQTGDANNNSWNEYYKNFIQTHEVGKKRTVTTSQGVSSSDGNILTVKIPRVKVTRLKQGSWDSSGTRVNNEGHFDPLIPPEENSVTEKDSNPREQMDVSGGDLLGADEDLQMSMTTASLPPNDEDKMWILASSDEDKTTSAPQVGDIGDMSPMVSQYQWQSDDGWCAEEPSMNDNEFTDVNSPLATGVAADSSDKEDEDNRADSLEEMSSEAKGLRELESVRADAEPLKLITQDQSGEQEYGRTSYEKHNTSESDPLKTELQLLTTVSSGCHGNLGDSTDNQSDSTTVKDDNNFIDKAPIIDTDSTPQGALKSMPEELAKDSMDVSSSFQKNITRGRPTGKSRKTLAVQRENANKKECPNAEDTLPTRKPFPCQQCVENFVDEDLLADHERTHSIDLAAKMNHGDSSQKPLGHSDQNQNLVSCPQMHAKTKHNCGYCDRVYKYYNDLQKHERSHRAEVKQDKFWCRLCHSTFKTRGSFLNHTKVHTTNRRKGKQKSSAKKKKYRCSFCGKLLYVKRDWIKHERTHTGEKLFNCRICDKAFSMARDARYHETKVHARQLASTSRNETSTVCDNLTVPSSAVATETSGRSASGSSASSGTDTAELLDSTLSSNSEKDKMPSLTADKTKSSSISQNTPKESQLKNKHTCCFCPSSFATKQRLWSHIEYHRVAHSHKCSYCPRLCAYESARKIHERSHTGERPFKCKLCTKSFIRKSHLNRHLKRVPHPEAD</sequence>
<dbReference type="Proteomes" id="UP000230750">
    <property type="component" value="Unassembled WGS sequence"/>
</dbReference>
<dbReference type="GO" id="GO:0008270">
    <property type="term" value="F:zinc ion binding"/>
    <property type="evidence" value="ECO:0007669"/>
    <property type="project" value="UniProtKB-KW"/>
</dbReference>
<dbReference type="Pfam" id="PF17800">
    <property type="entry name" value="NPL"/>
    <property type="match status" value="1"/>
</dbReference>
<feature type="domain" description="C2H2-type" evidence="10">
    <location>
        <begin position="568"/>
        <end position="595"/>
    </location>
</feature>
<evidence type="ECO:0000256" key="2">
    <source>
        <dbReference type="ARBA" id="ARBA00006673"/>
    </source>
</evidence>
<feature type="domain" description="C2H2-type" evidence="10">
    <location>
        <begin position="808"/>
        <end position="835"/>
    </location>
</feature>
<dbReference type="GO" id="GO:0005634">
    <property type="term" value="C:nucleus"/>
    <property type="evidence" value="ECO:0007669"/>
    <property type="project" value="UniProtKB-SubCell"/>
</dbReference>
<evidence type="ECO:0000256" key="3">
    <source>
        <dbReference type="ARBA" id="ARBA00022723"/>
    </source>
</evidence>
<feature type="compositionally biased region" description="Polar residues" evidence="9">
    <location>
        <begin position="130"/>
        <end position="145"/>
    </location>
</feature>
<feature type="compositionally biased region" description="Polar residues" evidence="9">
    <location>
        <begin position="308"/>
        <end position="320"/>
    </location>
</feature>
<keyword evidence="5 8" id="KW-0863">Zinc-finger</keyword>
<feature type="domain" description="C2H2-type" evidence="10">
    <location>
        <begin position="667"/>
        <end position="695"/>
    </location>
</feature>
<evidence type="ECO:0000256" key="7">
    <source>
        <dbReference type="ARBA" id="ARBA00023242"/>
    </source>
</evidence>
<protein>
    <submittedName>
        <fullName evidence="11">Putative zinc finger protein</fullName>
    </submittedName>
</protein>
<dbReference type="EMBL" id="MRZV01000658">
    <property type="protein sequence ID" value="PIK46244.1"/>
    <property type="molecule type" value="Genomic_DNA"/>
</dbReference>
<comment type="caution">
    <text evidence="11">The sequence shown here is derived from an EMBL/GenBank/DDBJ whole genome shotgun (WGS) entry which is preliminary data.</text>
</comment>
<organism evidence="11 12">
    <name type="scientific">Stichopus japonicus</name>
    <name type="common">Sea cucumber</name>
    <dbReference type="NCBI Taxonomy" id="307972"/>
    <lineage>
        <taxon>Eukaryota</taxon>
        <taxon>Metazoa</taxon>
        <taxon>Echinodermata</taxon>
        <taxon>Eleutherozoa</taxon>
        <taxon>Echinozoa</taxon>
        <taxon>Holothuroidea</taxon>
        <taxon>Aspidochirotacea</taxon>
        <taxon>Aspidochirotida</taxon>
        <taxon>Stichopodidae</taxon>
        <taxon>Apostichopus</taxon>
    </lineage>
</organism>
<evidence type="ECO:0000259" key="10">
    <source>
        <dbReference type="PROSITE" id="PS50157"/>
    </source>
</evidence>
<feature type="compositionally biased region" description="Basic and acidic residues" evidence="9">
    <location>
        <begin position="381"/>
        <end position="392"/>
    </location>
</feature>
<accession>A0A2G8KE16</accession>
<dbReference type="Gene3D" id="3.30.160.60">
    <property type="entry name" value="Classic Zinc Finger"/>
    <property type="match status" value="5"/>
</dbReference>
<feature type="compositionally biased region" description="Polar residues" evidence="9">
    <location>
        <begin position="404"/>
        <end position="422"/>
    </location>
</feature>
<dbReference type="PROSITE" id="PS00028">
    <property type="entry name" value="ZINC_FINGER_C2H2_1"/>
    <property type="match status" value="7"/>
</dbReference>
<dbReference type="OrthoDB" id="8922241at2759"/>
<keyword evidence="4" id="KW-0677">Repeat</keyword>
<dbReference type="InterPro" id="IPR050331">
    <property type="entry name" value="Zinc_finger"/>
</dbReference>
<name>A0A2G8KE16_STIJA</name>
<evidence type="ECO:0000256" key="6">
    <source>
        <dbReference type="ARBA" id="ARBA00022833"/>
    </source>
</evidence>
<dbReference type="InterPro" id="IPR013087">
    <property type="entry name" value="Znf_C2H2_type"/>
</dbReference>
<feature type="compositionally biased region" description="Low complexity" evidence="9">
    <location>
        <begin position="717"/>
        <end position="737"/>
    </location>
</feature>
<feature type="domain" description="C2H2-type" evidence="10">
    <location>
        <begin position="639"/>
        <end position="666"/>
    </location>
</feature>
<dbReference type="PANTHER" id="PTHR16515">
    <property type="entry name" value="PR DOMAIN ZINC FINGER PROTEIN"/>
    <property type="match status" value="1"/>
</dbReference>
<keyword evidence="6" id="KW-0862">Zinc</keyword>
<feature type="compositionally biased region" description="Basic and acidic residues" evidence="9">
    <location>
        <begin position="221"/>
        <end position="232"/>
    </location>
</feature>
<feature type="region of interest" description="Disordered" evidence="9">
    <location>
        <begin position="404"/>
        <end position="479"/>
    </location>
</feature>
<keyword evidence="12" id="KW-1185">Reference proteome</keyword>
<dbReference type="Pfam" id="PF00096">
    <property type="entry name" value="zf-C2H2"/>
    <property type="match status" value="2"/>
</dbReference>
<dbReference type="GO" id="GO:0010468">
    <property type="term" value="P:regulation of gene expression"/>
    <property type="evidence" value="ECO:0007669"/>
    <property type="project" value="TreeGrafter"/>
</dbReference>
<keyword evidence="7" id="KW-0539">Nucleus</keyword>
<dbReference type="AlphaFoldDB" id="A0A2G8KE16"/>
<evidence type="ECO:0000256" key="4">
    <source>
        <dbReference type="ARBA" id="ARBA00022737"/>
    </source>
</evidence>
<comment type="subcellular location">
    <subcellularLocation>
        <location evidence="1">Nucleus</location>
    </subcellularLocation>
</comment>
<dbReference type="STRING" id="307972.A0A2G8KE16"/>
<feature type="region of interest" description="Disordered" evidence="9">
    <location>
        <begin position="302"/>
        <end position="392"/>
    </location>
</feature>
<dbReference type="InterPro" id="IPR036236">
    <property type="entry name" value="Znf_C2H2_sf"/>
</dbReference>
<feature type="domain" description="C2H2-type" evidence="10">
    <location>
        <begin position="507"/>
        <end position="530"/>
    </location>
</feature>
<dbReference type="SUPFAM" id="SSF57667">
    <property type="entry name" value="beta-beta-alpha zinc fingers"/>
    <property type="match status" value="3"/>
</dbReference>
<dbReference type="FunFam" id="3.30.160.60:FF:000358">
    <property type="entry name" value="zinc finger protein 24"/>
    <property type="match status" value="1"/>
</dbReference>
<gene>
    <name evidence="11" type="ORF">BSL78_16903</name>
</gene>
<evidence type="ECO:0000313" key="12">
    <source>
        <dbReference type="Proteomes" id="UP000230750"/>
    </source>
</evidence>
<feature type="region of interest" description="Disordered" evidence="9">
    <location>
        <begin position="717"/>
        <end position="773"/>
    </location>
</feature>
<feature type="compositionally biased region" description="Polar residues" evidence="9">
    <location>
        <begin position="460"/>
        <end position="469"/>
    </location>
</feature>
<evidence type="ECO:0000313" key="11">
    <source>
        <dbReference type="EMBL" id="PIK46244.1"/>
    </source>
</evidence>
<feature type="compositionally biased region" description="Basic and acidic residues" evidence="9">
    <location>
        <begin position="450"/>
        <end position="459"/>
    </location>
</feature>
<dbReference type="Gene3D" id="2.60.120.340">
    <property type="entry name" value="Nucleoplasmin core domain"/>
    <property type="match status" value="1"/>
</dbReference>
<feature type="domain" description="C2H2-type" evidence="10">
    <location>
        <begin position="599"/>
        <end position="626"/>
    </location>
</feature>
<evidence type="ECO:0000256" key="5">
    <source>
        <dbReference type="ARBA" id="ARBA00022771"/>
    </source>
</evidence>
<evidence type="ECO:0000256" key="1">
    <source>
        <dbReference type="ARBA" id="ARBA00004123"/>
    </source>
</evidence>
<feature type="compositionally biased region" description="Basic and acidic residues" evidence="9">
    <location>
        <begin position="349"/>
        <end position="363"/>
    </location>
</feature>
<feature type="compositionally biased region" description="Acidic residues" evidence="9">
    <location>
        <begin position="330"/>
        <end position="345"/>
    </location>
</feature>
<dbReference type="SMART" id="SM00355">
    <property type="entry name" value="ZnF_C2H2"/>
    <property type="match status" value="8"/>
</dbReference>
<feature type="region of interest" description="Disordered" evidence="9">
    <location>
        <begin position="100"/>
        <end position="145"/>
    </location>
</feature>
<proteinExistence type="inferred from homology"/>
<dbReference type="InterPro" id="IPR041232">
    <property type="entry name" value="NPL"/>
</dbReference>
<keyword evidence="3" id="KW-0479">Metal-binding</keyword>